<evidence type="ECO:0000313" key="2">
    <source>
        <dbReference type="EMBL" id="MFC5529776.1"/>
    </source>
</evidence>
<sequence length="406" mass="45772">MRELSRIWMILALLSILMLSGCMSHGAESKRETKMPTSGALSLDKFKSLTSGNSKFPLSSYNASNKEDAEKVILRKPSEPIRGIYVTSHVARSRRIDELISLVDKTELNAMVVDINSGMVLTTLPKSAKAGSYAIANTRAVKQMSELIKKLKQHHIYTIARVVTFKNPELARAVPSWTIKRKDGRTWMDHGGSPWIDPYRQEAWEYPMKLAEHAAKIGFDEIQFDYVRFPENEKKVDREVAYANPNKWSKSDAIRKFLHRAAVRSHKAGARISADVFGLVGSSDNDMGIGQNWRSIASEVDVISPMIYPSHYSGGIWGVEHPDLTPSPIIAHALKDITNKNKQMQAKGIDSAKVRPWYQSFTASWVHPHQTYGSAQVREQISASRKAGYPSYLLWNSANHYPQFER</sequence>
<dbReference type="Gene3D" id="3.20.20.80">
    <property type="entry name" value="Glycosidases"/>
    <property type="match status" value="1"/>
</dbReference>
<accession>A0ABW0QYB3</accession>
<dbReference type="EMBL" id="JBHSNC010000028">
    <property type="protein sequence ID" value="MFC5529776.1"/>
    <property type="molecule type" value="Genomic_DNA"/>
</dbReference>
<name>A0ABW0QYB3_9BACL</name>
<reference evidence="3" key="1">
    <citation type="journal article" date="2019" name="Int. J. Syst. Evol. Microbiol.">
        <title>The Global Catalogue of Microorganisms (GCM) 10K type strain sequencing project: providing services to taxonomists for standard genome sequencing and annotation.</title>
        <authorList>
            <consortium name="The Broad Institute Genomics Platform"/>
            <consortium name="The Broad Institute Genome Sequencing Center for Infectious Disease"/>
            <person name="Wu L."/>
            <person name="Ma J."/>
        </authorList>
    </citation>
    <scope>NUCLEOTIDE SEQUENCE [LARGE SCALE GENOMIC DNA]</scope>
    <source>
        <strain evidence="3">CGMCC 1.18578</strain>
    </source>
</reference>
<keyword evidence="2" id="KW-0378">Hydrolase</keyword>
<dbReference type="Pfam" id="PF13200">
    <property type="entry name" value="DUF4015"/>
    <property type="match status" value="1"/>
</dbReference>
<proteinExistence type="predicted"/>
<evidence type="ECO:0000259" key="1">
    <source>
        <dbReference type="Pfam" id="PF13200"/>
    </source>
</evidence>
<dbReference type="PROSITE" id="PS51257">
    <property type="entry name" value="PROKAR_LIPOPROTEIN"/>
    <property type="match status" value="1"/>
</dbReference>
<gene>
    <name evidence="2" type="ORF">ACFPQ4_09995</name>
</gene>
<evidence type="ECO:0000313" key="3">
    <source>
        <dbReference type="Proteomes" id="UP001596108"/>
    </source>
</evidence>
<feature type="domain" description="DUF4015" evidence="1">
    <location>
        <begin position="83"/>
        <end position="401"/>
    </location>
</feature>
<dbReference type="InterPro" id="IPR025275">
    <property type="entry name" value="DUF4015"/>
</dbReference>
<dbReference type="RefSeq" id="WP_378111696.1">
    <property type="nucleotide sequence ID" value="NZ_JBHSNC010000028.1"/>
</dbReference>
<protein>
    <submittedName>
        <fullName evidence="2">Glycoside hydrolase</fullName>
    </submittedName>
</protein>
<dbReference type="Proteomes" id="UP001596108">
    <property type="component" value="Unassembled WGS sequence"/>
</dbReference>
<keyword evidence="3" id="KW-1185">Reference proteome</keyword>
<dbReference type="SUPFAM" id="SSF51445">
    <property type="entry name" value="(Trans)glycosidases"/>
    <property type="match status" value="1"/>
</dbReference>
<organism evidence="2 3">
    <name type="scientific">Cohnella yongneupensis</name>
    <dbReference type="NCBI Taxonomy" id="425006"/>
    <lineage>
        <taxon>Bacteria</taxon>
        <taxon>Bacillati</taxon>
        <taxon>Bacillota</taxon>
        <taxon>Bacilli</taxon>
        <taxon>Bacillales</taxon>
        <taxon>Paenibacillaceae</taxon>
        <taxon>Cohnella</taxon>
    </lineage>
</organism>
<dbReference type="InterPro" id="IPR017853">
    <property type="entry name" value="GH"/>
</dbReference>
<comment type="caution">
    <text evidence="2">The sequence shown here is derived from an EMBL/GenBank/DDBJ whole genome shotgun (WGS) entry which is preliminary data.</text>
</comment>
<dbReference type="GO" id="GO:0016787">
    <property type="term" value="F:hydrolase activity"/>
    <property type="evidence" value="ECO:0007669"/>
    <property type="project" value="UniProtKB-KW"/>
</dbReference>